<dbReference type="Pfam" id="PF14008">
    <property type="entry name" value="Metallophos_C"/>
    <property type="match status" value="1"/>
</dbReference>
<accession>A0AAV9IP50</accession>
<dbReference type="Pfam" id="PF00149">
    <property type="entry name" value="Metallophos"/>
    <property type="match status" value="1"/>
</dbReference>
<feature type="domain" description="Purple acid phosphatase C-terminal" evidence="5">
    <location>
        <begin position="437"/>
        <end position="492"/>
    </location>
</feature>
<evidence type="ECO:0000259" key="4">
    <source>
        <dbReference type="Pfam" id="PF00149"/>
    </source>
</evidence>
<evidence type="ECO:0000256" key="2">
    <source>
        <dbReference type="ARBA" id="ARBA00023180"/>
    </source>
</evidence>
<dbReference type="PANTHER" id="PTHR22953:SF153">
    <property type="entry name" value="PURPLE ACID PHOSPHATASE"/>
    <property type="match status" value="1"/>
</dbReference>
<dbReference type="AlphaFoldDB" id="A0AAV9IP50"/>
<feature type="signal peptide" evidence="3">
    <location>
        <begin position="1"/>
        <end position="29"/>
    </location>
</feature>
<dbReference type="InterPro" id="IPR041792">
    <property type="entry name" value="MPP_PAP"/>
</dbReference>
<evidence type="ECO:0000313" key="7">
    <source>
        <dbReference type="Proteomes" id="UP001301350"/>
    </source>
</evidence>
<evidence type="ECO:0000313" key="6">
    <source>
        <dbReference type="EMBL" id="KAK4534013.1"/>
    </source>
</evidence>
<dbReference type="InterPro" id="IPR004843">
    <property type="entry name" value="Calcineurin-like_PHP"/>
</dbReference>
<keyword evidence="1 3" id="KW-0732">Signal</keyword>
<dbReference type="CDD" id="cd00839">
    <property type="entry name" value="MPP_PAPs"/>
    <property type="match status" value="1"/>
</dbReference>
<keyword evidence="2" id="KW-0325">Glycoprotein</keyword>
<dbReference type="PANTHER" id="PTHR22953">
    <property type="entry name" value="ACID PHOSPHATASE RELATED"/>
    <property type="match status" value="1"/>
</dbReference>
<evidence type="ECO:0000256" key="1">
    <source>
        <dbReference type="ARBA" id="ARBA00022729"/>
    </source>
</evidence>
<reference evidence="6 7" key="1">
    <citation type="submission" date="2022-07" db="EMBL/GenBank/DDBJ databases">
        <title>Genome-wide signatures of adaptation to extreme environments.</title>
        <authorList>
            <person name="Cho C.H."/>
            <person name="Yoon H.S."/>
        </authorList>
    </citation>
    <scope>NUCLEOTIDE SEQUENCE [LARGE SCALE GENOMIC DNA]</scope>
    <source>
        <strain evidence="6 7">DBV 063 E5</strain>
    </source>
</reference>
<feature type="domain" description="Calcineurin-like phosphoesterase" evidence="4">
    <location>
        <begin position="255"/>
        <end position="422"/>
    </location>
</feature>
<gene>
    <name evidence="6" type="ORF">CDCA_CDCA01G0038</name>
</gene>
<dbReference type="EMBL" id="JANCYW010000001">
    <property type="protein sequence ID" value="KAK4534013.1"/>
    <property type="molecule type" value="Genomic_DNA"/>
</dbReference>
<dbReference type="InterPro" id="IPR039331">
    <property type="entry name" value="PAPs-like"/>
</dbReference>
<keyword evidence="7" id="KW-1185">Reference proteome</keyword>
<comment type="caution">
    <text evidence="6">The sequence shown here is derived from an EMBL/GenBank/DDBJ whole genome shotgun (WGS) entry which is preliminary data.</text>
</comment>
<feature type="chain" id="PRO_5043765423" description="Purple acid phosphatase" evidence="3">
    <location>
        <begin position="30"/>
        <end position="537"/>
    </location>
</feature>
<dbReference type="Gene3D" id="3.60.21.10">
    <property type="match status" value="1"/>
</dbReference>
<dbReference type="GO" id="GO:0003993">
    <property type="term" value="F:acid phosphatase activity"/>
    <property type="evidence" value="ECO:0007669"/>
    <property type="project" value="InterPro"/>
</dbReference>
<evidence type="ECO:0000259" key="5">
    <source>
        <dbReference type="Pfam" id="PF14008"/>
    </source>
</evidence>
<protein>
    <recommendedName>
        <fullName evidence="8">Purple acid phosphatase</fullName>
    </recommendedName>
</protein>
<dbReference type="Proteomes" id="UP001301350">
    <property type="component" value="Unassembled WGS sequence"/>
</dbReference>
<dbReference type="InterPro" id="IPR029052">
    <property type="entry name" value="Metallo-depent_PP-like"/>
</dbReference>
<dbReference type="SUPFAM" id="SSF56300">
    <property type="entry name" value="Metallo-dependent phosphatases"/>
    <property type="match status" value="1"/>
</dbReference>
<evidence type="ECO:0000256" key="3">
    <source>
        <dbReference type="SAM" id="SignalP"/>
    </source>
</evidence>
<sequence length="537" mass="60444">MKSSTVASLALVATLWLSLLCALTALTSASYDDDLLQSVTSRYVRPNMLSPDIPLTDIRVQSRSGGVEQVHLTAGRHDRVYLVYVREIPDNFSGQLPLQGTVRFGTDPSSLGTETLATGRVYSGMQEYNSYLWNPPMGEPTLNKSAIAALMNTESWTKKWWPLYNNDTAADIPNNKSVNAAYNNPASYYQSPLVYTARLDNLLPNTKYYYDIDGEYTGNFSTNPAPGDMSRPLTIGMWADVGQTNVSALNMEYMLNTVDPHLFMLAADLSYADAYWPRWDSWGRLMEPLMSTKLGLFGQADHEFNVFNENNVAYMFRYPTPFEESNSPTFEYYSYKTGPLHVITLGSYTVFKKGSAQYIWLEHELTKVNRTLTPWLMVMLHVPWYCSNFVHIGEGKLMREAMEPLLYKYGVDVLLAGHVHAYERTHPVYNNATNPCGTVHLDLGDAGNREGAYIPWLEPQPSWSAFRESSFGVGKMTIYNETHAHYEWHRVACEDTNATICATAGDNSAQAHIPSDSTWIVRDTVRCPSRLMPTSAP</sequence>
<name>A0AAV9IP50_CYACA</name>
<proteinExistence type="predicted"/>
<evidence type="ECO:0008006" key="8">
    <source>
        <dbReference type="Google" id="ProtNLM"/>
    </source>
</evidence>
<organism evidence="6 7">
    <name type="scientific">Cyanidium caldarium</name>
    <name type="common">Red alga</name>
    <dbReference type="NCBI Taxonomy" id="2771"/>
    <lineage>
        <taxon>Eukaryota</taxon>
        <taxon>Rhodophyta</taxon>
        <taxon>Bangiophyceae</taxon>
        <taxon>Cyanidiales</taxon>
        <taxon>Cyanidiaceae</taxon>
        <taxon>Cyanidium</taxon>
    </lineage>
</organism>
<dbReference type="InterPro" id="IPR025733">
    <property type="entry name" value="PAPs_C"/>
</dbReference>